<dbReference type="InterPro" id="IPR011467">
    <property type="entry name" value="DUF1573"/>
</dbReference>
<dbReference type="Gene3D" id="2.60.40.10">
    <property type="entry name" value="Immunoglobulins"/>
    <property type="match status" value="1"/>
</dbReference>
<feature type="signal peptide" evidence="1">
    <location>
        <begin position="1"/>
        <end position="23"/>
    </location>
</feature>
<dbReference type="PANTHER" id="PTHR37833:SF1">
    <property type="entry name" value="SIGNAL PEPTIDE PROTEIN"/>
    <property type="match status" value="1"/>
</dbReference>
<sequence>MTKKTYIGIAVGIIALGTAITLAQPNNQNETGQTASPQTTENSYDFGKISMAEGIVQTSFTLRNDGTEPLTIQKMYTSCMCTVATLRTNTSADPGGEFGPFGMPGHGFIPSIDAVLRPQEEATIDVEFDPAAHGPAGIGRIERTIRIETDKEPVEFFIAATVIP</sequence>
<dbReference type="STRING" id="1802555.A2755_01765"/>
<organism evidence="2 3">
    <name type="scientific">Candidatus Wolfebacteria bacterium RIFCSPHIGHO2_01_FULL_48_22</name>
    <dbReference type="NCBI Taxonomy" id="1802555"/>
    <lineage>
        <taxon>Bacteria</taxon>
        <taxon>Candidatus Wolfeibacteriota</taxon>
    </lineage>
</organism>
<dbReference type="Pfam" id="PF07610">
    <property type="entry name" value="DUF1573"/>
    <property type="match status" value="1"/>
</dbReference>
<evidence type="ECO:0008006" key="4">
    <source>
        <dbReference type="Google" id="ProtNLM"/>
    </source>
</evidence>
<feature type="chain" id="PRO_5009535172" description="DUF1573 domain-containing protein" evidence="1">
    <location>
        <begin position="24"/>
        <end position="164"/>
    </location>
</feature>
<evidence type="ECO:0000313" key="2">
    <source>
        <dbReference type="EMBL" id="OGM90911.1"/>
    </source>
</evidence>
<reference evidence="2 3" key="1">
    <citation type="journal article" date="2016" name="Nat. Commun.">
        <title>Thousands of microbial genomes shed light on interconnected biogeochemical processes in an aquifer system.</title>
        <authorList>
            <person name="Anantharaman K."/>
            <person name="Brown C.T."/>
            <person name="Hug L.A."/>
            <person name="Sharon I."/>
            <person name="Castelle C.J."/>
            <person name="Probst A.J."/>
            <person name="Thomas B.C."/>
            <person name="Singh A."/>
            <person name="Wilkins M.J."/>
            <person name="Karaoz U."/>
            <person name="Brodie E.L."/>
            <person name="Williams K.H."/>
            <person name="Hubbard S.S."/>
            <person name="Banfield J.F."/>
        </authorList>
    </citation>
    <scope>NUCLEOTIDE SEQUENCE [LARGE SCALE GENOMIC DNA]</scope>
</reference>
<proteinExistence type="predicted"/>
<evidence type="ECO:0000313" key="3">
    <source>
        <dbReference type="Proteomes" id="UP000177029"/>
    </source>
</evidence>
<name>A0A1F8DQK6_9BACT</name>
<dbReference type="EMBL" id="MGIP01000014">
    <property type="protein sequence ID" value="OGM90911.1"/>
    <property type="molecule type" value="Genomic_DNA"/>
</dbReference>
<keyword evidence="1" id="KW-0732">Signal</keyword>
<evidence type="ECO:0000256" key="1">
    <source>
        <dbReference type="SAM" id="SignalP"/>
    </source>
</evidence>
<protein>
    <recommendedName>
        <fullName evidence="4">DUF1573 domain-containing protein</fullName>
    </recommendedName>
</protein>
<dbReference type="InterPro" id="IPR013783">
    <property type="entry name" value="Ig-like_fold"/>
</dbReference>
<dbReference type="PANTHER" id="PTHR37833">
    <property type="entry name" value="LIPOPROTEIN-RELATED"/>
    <property type="match status" value="1"/>
</dbReference>
<gene>
    <name evidence="2" type="ORF">A2755_01765</name>
</gene>
<comment type="caution">
    <text evidence="2">The sequence shown here is derived from an EMBL/GenBank/DDBJ whole genome shotgun (WGS) entry which is preliminary data.</text>
</comment>
<accession>A0A1F8DQK6</accession>
<dbReference type="AlphaFoldDB" id="A0A1F8DQK6"/>
<dbReference type="Proteomes" id="UP000177029">
    <property type="component" value="Unassembled WGS sequence"/>
</dbReference>